<evidence type="ECO:0000256" key="4">
    <source>
        <dbReference type="ARBA" id="ARBA00047942"/>
    </source>
</evidence>
<dbReference type="GO" id="GO:0009007">
    <property type="term" value="F:site-specific DNA-methyltransferase (adenine-specific) activity"/>
    <property type="evidence" value="ECO:0007669"/>
    <property type="project" value="UniProtKB-EC"/>
</dbReference>
<evidence type="ECO:0000256" key="2">
    <source>
        <dbReference type="ARBA" id="ARBA00022603"/>
    </source>
</evidence>
<feature type="non-terminal residue" evidence="5">
    <location>
        <position position="145"/>
    </location>
</feature>
<evidence type="ECO:0000256" key="3">
    <source>
        <dbReference type="ARBA" id="ARBA00022679"/>
    </source>
</evidence>
<dbReference type="InterPro" id="IPR050953">
    <property type="entry name" value="N4_N6_ade-DNA_methylase"/>
</dbReference>
<dbReference type="SUPFAM" id="SSF53335">
    <property type="entry name" value="S-adenosyl-L-methionine-dependent methyltransferases"/>
    <property type="match status" value="1"/>
</dbReference>
<dbReference type="PANTHER" id="PTHR33841">
    <property type="entry name" value="DNA METHYLTRANSFERASE YEEA-RELATED"/>
    <property type="match status" value="1"/>
</dbReference>
<comment type="catalytic activity">
    <reaction evidence="4">
        <text>a 2'-deoxyadenosine in DNA + S-adenosyl-L-methionine = an N(6)-methyl-2'-deoxyadenosine in DNA + S-adenosyl-L-homocysteine + H(+)</text>
        <dbReference type="Rhea" id="RHEA:15197"/>
        <dbReference type="Rhea" id="RHEA-COMP:12418"/>
        <dbReference type="Rhea" id="RHEA-COMP:12419"/>
        <dbReference type="ChEBI" id="CHEBI:15378"/>
        <dbReference type="ChEBI" id="CHEBI:57856"/>
        <dbReference type="ChEBI" id="CHEBI:59789"/>
        <dbReference type="ChEBI" id="CHEBI:90615"/>
        <dbReference type="ChEBI" id="CHEBI:90616"/>
        <dbReference type="EC" id="2.1.1.72"/>
    </reaction>
</comment>
<proteinExistence type="predicted"/>
<organism evidence="5">
    <name type="scientific">marine sediment metagenome</name>
    <dbReference type="NCBI Taxonomy" id="412755"/>
    <lineage>
        <taxon>unclassified sequences</taxon>
        <taxon>metagenomes</taxon>
        <taxon>ecological metagenomes</taxon>
    </lineage>
</organism>
<gene>
    <name evidence="5" type="ORF">S01H4_20083</name>
</gene>
<dbReference type="GO" id="GO:0032259">
    <property type="term" value="P:methylation"/>
    <property type="evidence" value="ECO:0007669"/>
    <property type="project" value="UniProtKB-KW"/>
</dbReference>
<evidence type="ECO:0000313" key="5">
    <source>
        <dbReference type="EMBL" id="GAG61266.1"/>
    </source>
</evidence>
<keyword evidence="2" id="KW-0489">Methyltransferase</keyword>
<comment type="caution">
    <text evidence="5">The sequence shown here is derived from an EMBL/GenBank/DDBJ whole genome shotgun (WGS) entry which is preliminary data.</text>
</comment>
<evidence type="ECO:0000256" key="1">
    <source>
        <dbReference type="ARBA" id="ARBA00011900"/>
    </source>
</evidence>
<keyword evidence="3" id="KW-0808">Transferase</keyword>
<sequence length="145" mass="16230">MAIDPELLGKAYEKFNAIRPDNYDEFRTALKSGKKGDENKFNKKFGVYYTPREIVHYMCQQSLINYLATELEGKAEKEDIETLIHLGEHVSENEARVISKGKETDTYSHKLSASIRNNADLIDEKLADIAVCDPAVGSGAFPVGM</sequence>
<name>X1AMY1_9ZZZZ</name>
<dbReference type="InterPro" id="IPR029063">
    <property type="entry name" value="SAM-dependent_MTases_sf"/>
</dbReference>
<dbReference type="EMBL" id="BART01009003">
    <property type="protein sequence ID" value="GAG61266.1"/>
    <property type="molecule type" value="Genomic_DNA"/>
</dbReference>
<reference evidence="5" key="1">
    <citation type="journal article" date="2014" name="Front. Microbiol.">
        <title>High frequency of phylogenetically diverse reductive dehalogenase-homologous genes in deep subseafloor sedimentary metagenomes.</title>
        <authorList>
            <person name="Kawai M."/>
            <person name="Futagami T."/>
            <person name="Toyoda A."/>
            <person name="Takaki Y."/>
            <person name="Nishi S."/>
            <person name="Hori S."/>
            <person name="Arai W."/>
            <person name="Tsubouchi T."/>
            <person name="Morono Y."/>
            <person name="Uchiyama I."/>
            <person name="Ito T."/>
            <person name="Fujiyama A."/>
            <person name="Inagaki F."/>
            <person name="Takami H."/>
        </authorList>
    </citation>
    <scope>NUCLEOTIDE SEQUENCE</scope>
    <source>
        <strain evidence="5">Expedition CK06-06</strain>
    </source>
</reference>
<dbReference type="PANTHER" id="PTHR33841:SF1">
    <property type="entry name" value="DNA METHYLTRANSFERASE A"/>
    <property type="match status" value="1"/>
</dbReference>
<dbReference type="AlphaFoldDB" id="X1AMY1"/>
<dbReference type="Gene3D" id="3.40.50.150">
    <property type="entry name" value="Vaccinia Virus protein VP39"/>
    <property type="match status" value="1"/>
</dbReference>
<accession>X1AMY1</accession>
<dbReference type="EC" id="2.1.1.72" evidence="1"/>
<protein>
    <recommendedName>
        <fullName evidence="1">site-specific DNA-methyltransferase (adenine-specific)</fullName>
        <ecNumber evidence="1">2.1.1.72</ecNumber>
    </recommendedName>
</protein>